<organism evidence="3 4">
    <name type="scientific">Apolygus lucorum</name>
    <name type="common">Small green plant bug</name>
    <name type="synonym">Lygocoris lucorum</name>
    <dbReference type="NCBI Taxonomy" id="248454"/>
    <lineage>
        <taxon>Eukaryota</taxon>
        <taxon>Metazoa</taxon>
        <taxon>Ecdysozoa</taxon>
        <taxon>Arthropoda</taxon>
        <taxon>Hexapoda</taxon>
        <taxon>Insecta</taxon>
        <taxon>Pterygota</taxon>
        <taxon>Neoptera</taxon>
        <taxon>Paraneoptera</taxon>
        <taxon>Hemiptera</taxon>
        <taxon>Heteroptera</taxon>
        <taxon>Panheteroptera</taxon>
        <taxon>Cimicomorpha</taxon>
        <taxon>Miridae</taxon>
        <taxon>Mirini</taxon>
        <taxon>Apolygus</taxon>
    </lineage>
</organism>
<name>A0A8S9X4X0_APOLU</name>
<proteinExistence type="predicted"/>
<comment type="caution">
    <text evidence="3">The sequence shown here is derived from an EMBL/GenBank/DDBJ whole genome shotgun (WGS) entry which is preliminary data.</text>
</comment>
<sequence length="92" mass="10257">MFTSTSKLLLVLGLAAVLVEGSVPDCTRRGEYKLPDTDSCKHFYECKDGVATRSSCSWFTLFDNVVMDCQPMWATDCNAIPPEYPPKAWRGS</sequence>
<dbReference type="InterPro" id="IPR002557">
    <property type="entry name" value="Chitin-bd_dom"/>
</dbReference>
<gene>
    <name evidence="3" type="ORF">GE061_003034</name>
</gene>
<dbReference type="InterPro" id="IPR036508">
    <property type="entry name" value="Chitin-bd_dom_sf"/>
</dbReference>
<dbReference type="OrthoDB" id="10692922at2759"/>
<evidence type="ECO:0000313" key="4">
    <source>
        <dbReference type="Proteomes" id="UP000466442"/>
    </source>
</evidence>
<dbReference type="Proteomes" id="UP000466442">
    <property type="component" value="Unassembled WGS sequence"/>
</dbReference>
<feature type="signal peptide" evidence="1">
    <location>
        <begin position="1"/>
        <end position="21"/>
    </location>
</feature>
<reference evidence="3" key="1">
    <citation type="journal article" date="2021" name="Mol. Ecol. Resour.">
        <title>Apolygus lucorum genome provides insights into omnivorousness and mesophyll feeding.</title>
        <authorList>
            <person name="Liu Y."/>
            <person name="Liu H."/>
            <person name="Wang H."/>
            <person name="Huang T."/>
            <person name="Liu B."/>
            <person name="Yang B."/>
            <person name="Yin L."/>
            <person name="Li B."/>
            <person name="Zhang Y."/>
            <person name="Zhang S."/>
            <person name="Jiang F."/>
            <person name="Zhang X."/>
            <person name="Ren Y."/>
            <person name="Wang B."/>
            <person name="Wang S."/>
            <person name="Lu Y."/>
            <person name="Wu K."/>
            <person name="Fan W."/>
            <person name="Wang G."/>
        </authorList>
    </citation>
    <scope>NUCLEOTIDE SEQUENCE</scope>
    <source>
        <strain evidence="3">12Hb</strain>
    </source>
</reference>
<dbReference type="AlphaFoldDB" id="A0A8S9X4X0"/>
<dbReference type="GO" id="GO:0008061">
    <property type="term" value="F:chitin binding"/>
    <property type="evidence" value="ECO:0007669"/>
    <property type="project" value="InterPro"/>
</dbReference>
<dbReference type="Pfam" id="PF01607">
    <property type="entry name" value="CBM_14"/>
    <property type="match status" value="1"/>
</dbReference>
<dbReference type="PROSITE" id="PS50940">
    <property type="entry name" value="CHIT_BIND_II"/>
    <property type="match status" value="1"/>
</dbReference>
<dbReference type="SUPFAM" id="SSF57625">
    <property type="entry name" value="Invertebrate chitin-binding proteins"/>
    <property type="match status" value="1"/>
</dbReference>
<accession>A0A8S9X4X0</accession>
<feature type="chain" id="PRO_5035791376" description="Chitin-binding type-2 domain-containing protein" evidence="1">
    <location>
        <begin position="22"/>
        <end position="92"/>
    </location>
</feature>
<evidence type="ECO:0000256" key="1">
    <source>
        <dbReference type="SAM" id="SignalP"/>
    </source>
</evidence>
<keyword evidence="4" id="KW-1185">Reference proteome</keyword>
<keyword evidence="1" id="KW-0732">Signal</keyword>
<dbReference type="Gene3D" id="2.170.140.10">
    <property type="entry name" value="Chitin binding domain"/>
    <property type="match status" value="1"/>
</dbReference>
<feature type="domain" description="Chitin-binding type-2" evidence="2">
    <location>
        <begin position="23"/>
        <end position="79"/>
    </location>
</feature>
<dbReference type="EMBL" id="WIXP02000011">
    <property type="protein sequence ID" value="KAF6202635.1"/>
    <property type="molecule type" value="Genomic_DNA"/>
</dbReference>
<protein>
    <recommendedName>
        <fullName evidence="2">Chitin-binding type-2 domain-containing protein</fullName>
    </recommendedName>
</protein>
<evidence type="ECO:0000313" key="3">
    <source>
        <dbReference type="EMBL" id="KAF6202635.1"/>
    </source>
</evidence>
<evidence type="ECO:0000259" key="2">
    <source>
        <dbReference type="PROSITE" id="PS50940"/>
    </source>
</evidence>
<dbReference type="GO" id="GO:0005576">
    <property type="term" value="C:extracellular region"/>
    <property type="evidence" value="ECO:0007669"/>
    <property type="project" value="InterPro"/>
</dbReference>